<reference evidence="2 3" key="1">
    <citation type="submission" date="2016-10" db="EMBL/GenBank/DDBJ databases">
        <authorList>
            <person name="de Groot N.N."/>
        </authorList>
    </citation>
    <scope>NUCLEOTIDE SEQUENCE [LARGE SCALE GENOMIC DNA]</scope>
    <source>
        <strain evidence="2 3">DSM 16213</strain>
    </source>
</reference>
<dbReference type="Proteomes" id="UP000199585">
    <property type="component" value="Unassembled WGS sequence"/>
</dbReference>
<name>A0A1H8GIQ0_9RHOB</name>
<feature type="domain" description="B12-binding" evidence="1">
    <location>
        <begin position="152"/>
        <end position="281"/>
    </location>
</feature>
<dbReference type="PROSITE" id="PS51332">
    <property type="entry name" value="B12_BINDING"/>
    <property type="match status" value="1"/>
</dbReference>
<evidence type="ECO:0000313" key="3">
    <source>
        <dbReference type="Proteomes" id="UP000199585"/>
    </source>
</evidence>
<dbReference type="GO" id="GO:0031419">
    <property type="term" value="F:cobalamin binding"/>
    <property type="evidence" value="ECO:0007669"/>
    <property type="project" value="InterPro"/>
</dbReference>
<dbReference type="SUPFAM" id="SSF52242">
    <property type="entry name" value="Cobalamin (vitamin B12)-binding domain"/>
    <property type="match status" value="1"/>
</dbReference>
<proteinExistence type="predicted"/>
<dbReference type="EMBL" id="FOCI01000016">
    <property type="protein sequence ID" value="SEN43655.1"/>
    <property type="molecule type" value="Genomic_DNA"/>
</dbReference>
<dbReference type="InterPro" id="IPR003759">
    <property type="entry name" value="Cbl-bd_cap"/>
</dbReference>
<sequence>MARQQRDDEHIDHAAWFQAQTQFSRLTTALPEAAVGNVAMEVVRRLAFRMPRFGEGEDGPDAAEIDRFCTALTAPDEDAADRIVRNLRRSGNSANTIYLSYISAAARVLGTRWEEDEMSFVEVTLASNRLFRIIRGLRHVLDQAESTLAGDGSRVLLALLPGDSHTLGIEMAANIFRRGGWHVDLSMGEGHDDILHRAETARFGAVVLVANVCADVGALTRLVVGLRIVAPVVPVVLAGKVLDTQDAAELCGVDAVLDDLDQAAEKLRTIADVAVRINLAHSTGRG</sequence>
<dbReference type="STRING" id="245187.SAMN04488003_11662"/>
<dbReference type="Gene3D" id="3.40.50.280">
    <property type="entry name" value="Cobalamin-binding domain"/>
    <property type="match status" value="1"/>
</dbReference>
<dbReference type="RefSeq" id="WP_089904043.1">
    <property type="nucleotide sequence ID" value="NZ_FOCI01000016.1"/>
</dbReference>
<organism evidence="2 3">
    <name type="scientific">Loktanella fryxellensis</name>
    <dbReference type="NCBI Taxonomy" id="245187"/>
    <lineage>
        <taxon>Bacteria</taxon>
        <taxon>Pseudomonadati</taxon>
        <taxon>Pseudomonadota</taxon>
        <taxon>Alphaproteobacteria</taxon>
        <taxon>Rhodobacterales</taxon>
        <taxon>Roseobacteraceae</taxon>
        <taxon>Loktanella</taxon>
    </lineage>
</organism>
<keyword evidence="3" id="KW-1185">Reference proteome</keyword>
<evidence type="ECO:0000313" key="2">
    <source>
        <dbReference type="EMBL" id="SEN43655.1"/>
    </source>
</evidence>
<protein>
    <submittedName>
        <fullName evidence="2">Methanogenic corrinoid protein MtbC1</fullName>
    </submittedName>
</protein>
<dbReference type="OrthoDB" id="5498228at2"/>
<dbReference type="InterPro" id="IPR036594">
    <property type="entry name" value="Meth_synthase_dom"/>
</dbReference>
<dbReference type="Pfam" id="PF02607">
    <property type="entry name" value="B12-binding_2"/>
    <property type="match status" value="1"/>
</dbReference>
<dbReference type="InterPro" id="IPR006158">
    <property type="entry name" value="Cobalamin-bd"/>
</dbReference>
<dbReference type="InterPro" id="IPR036724">
    <property type="entry name" value="Cobalamin-bd_sf"/>
</dbReference>
<evidence type="ECO:0000259" key="1">
    <source>
        <dbReference type="PROSITE" id="PS51332"/>
    </source>
</evidence>
<dbReference type="Pfam" id="PF02310">
    <property type="entry name" value="B12-binding"/>
    <property type="match status" value="1"/>
</dbReference>
<accession>A0A1H8GIQ0</accession>
<dbReference type="Gene3D" id="1.10.1240.10">
    <property type="entry name" value="Methionine synthase domain"/>
    <property type="match status" value="1"/>
</dbReference>
<dbReference type="AlphaFoldDB" id="A0A1H8GIQ0"/>
<gene>
    <name evidence="2" type="ORF">SAMN04488003_11662</name>
</gene>
<dbReference type="GO" id="GO:0046872">
    <property type="term" value="F:metal ion binding"/>
    <property type="evidence" value="ECO:0007669"/>
    <property type="project" value="InterPro"/>
</dbReference>